<dbReference type="InterPro" id="IPR016181">
    <property type="entry name" value="Acyl_CoA_acyltransferase"/>
</dbReference>
<evidence type="ECO:0000313" key="3">
    <source>
        <dbReference type="Proteomes" id="UP000198994"/>
    </source>
</evidence>
<dbReference type="GO" id="GO:0016740">
    <property type="term" value="F:transferase activity"/>
    <property type="evidence" value="ECO:0007669"/>
    <property type="project" value="UniProtKB-KW"/>
</dbReference>
<proteinExistence type="predicted"/>
<dbReference type="Gene3D" id="3.40.630.30">
    <property type="match status" value="1"/>
</dbReference>
<accession>A0A1G7H6J7</accession>
<dbReference type="PANTHER" id="PTHR36174">
    <property type="entry name" value="LIPID II:GLYCINE GLYCYLTRANSFERASE"/>
    <property type="match status" value="1"/>
</dbReference>
<gene>
    <name evidence="2" type="ORF">SAMN04488105_11082</name>
</gene>
<dbReference type="InterPro" id="IPR050644">
    <property type="entry name" value="PG_Glycine_Bridge_Synth"/>
</dbReference>
<sequence>MESLPLPLPQSPEFAATLSALGVPVRCGFTGPSLAPEMRWQIQSRRLPLIGQVDLLSRGPVTRTPALPEDWLPLCRNRRVTPLLLNADGPDAVALRAAGFWPLVTPATVAILLLGDEACMRAAMQQKWRNRLNRSSEAPLRITRHTLGCDHWLLDAEARQARQRRYRALPAGLVAAYARCNPGKAVIWEARHGGDPVAAIAVLRHGRVATWQMGVTLPEGRRLNAMNALLWEAMRWLARQHHDRLDLGILNSDDAPGLTRFKLGTGAAPHRLGGTWLHMGTLAPFARHLPTALAA</sequence>
<dbReference type="Proteomes" id="UP000198994">
    <property type="component" value="Unassembled WGS sequence"/>
</dbReference>
<keyword evidence="2" id="KW-0808">Transferase</keyword>
<dbReference type="RefSeq" id="WP_242661739.1">
    <property type="nucleotide sequence ID" value="NZ_FNAV01000010.1"/>
</dbReference>
<evidence type="ECO:0000259" key="1">
    <source>
        <dbReference type="Pfam" id="PF13480"/>
    </source>
</evidence>
<dbReference type="EMBL" id="FNAV01000010">
    <property type="protein sequence ID" value="SDE95884.1"/>
    <property type="molecule type" value="Genomic_DNA"/>
</dbReference>
<dbReference type="PANTHER" id="PTHR36174:SF1">
    <property type="entry name" value="LIPID II:GLYCINE GLYCYLTRANSFERASE"/>
    <property type="match status" value="1"/>
</dbReference>
<dbReference type="STRING" id="282683.SAMN04488105_11082"/>
<keyword evidence="3" id="KW-1185">Reference proteome</keyword>
<dbReference type="AlphaFoldDB" id="A0A1G7H6J7"/>
<evidence type="ECO:0000313" key="2">
    <source>
        <dbReference type="EMBL" id="SDE95884.1"/>
    </source>
</evidence>
<reference evidence="3" key="1">
    <citation type="submission" date="2016-10" db="EMBL/GenBank/DDBJ databases">
        <authorList>
            <person name="Varghese N."/>
            <person name="Submissions S."/>
        </authorList>
    </citation>
    <scope>NUCLEOTIDE SEQUENCE [LARGE SCALE GENOMIC DNA]</scope>
    <source>
        <strain evidence="3">DSM 10146</strain>
    </source>
</reference>
<dbReference type="SUPFAM" id="SSF55729">
    <property type="entry name" value="Acyl-CoA N-acyltransferases (Nat)"/>
    <property type="match status" value="1"/>
</dbReference>
<organism evidence="2 3">
    <name type="scientific">Salipiger thiooxidans</name>
    <dbReference type="NCBI Taxonomy" id="282683"/>
    <lineage>
        <taxon>Bacteria</taxon>
        <taxon>Pseudomonadati</taxon>
        <taxon>Pseudomonadota</taxon>
        <taxon>Alphaproteobacteria</taxon>
        <taxon>Rhodobacterales</taxon>
        <taxon>Roseobacteraceae</taxon>
        <taxon>Salipiger</taxon>
    </lineage>
</organism>
<dbReference type="Pfam" id="PF13480">
    <property type="entry name" value="Acetyltransf_6"/>
    <property type="match status" value="1"/>
</dbReference>
<feature type="domain" description="BioF2-like acetyltransferase" evidence="1">
    <location>
        <begin position="151"/>
        <end position="251"/>
    </location>
</feature>
<dbReference type="InterPro" id="IPR038740">
    <property type="entry name" value="BioF2-like_GNAT_dom"/>
</dbReference>
<name>A0A1G7H6J7_9RHOB</name>
<protein>
    <submittedName>
        <fullName evidence="2">Acetyltransferase (GNAT) domain-containing protein</fullName>
    </submittedName>
</protein>